<dbReference type="KEGG" id="ami:Amir_6591"/>
<keyword evidence="1" id="KW-0732">Signal</keyword>
<reference evidence="2 3" key="1">
    <citation type="journal article" date="2009" name="Stand. Genomic Sci.">
        <title>Complete genome sequence of Actinosynnema mirum type strain (101).</title>
        <authorList>
            <person name="Land M."/>
            <person name="Lapidus A."/>
            <person name="Mayilraj S."/>
            <person name="Chen F."/>
            <person name="Copeland A."/>
            <person name="Del Rio T.G."/>
            <person name="Nolan M."/>
            <person name="Lucas S."/>
            <person name="Tice H."/>
            <person name="Cheng J.F."/>
            <person name="Chertkov O."/>
            <person name="Bruce D."/>
            <person name="Goodwin L."/>
            <person name="Pitluck S."/>
            <person name="Rohde M."/>
            <person name="Goker M."/>
            <person name="Pati A."/>
            <person name="Ivanova N."/>
            <person name="Mavromatis K."/>
            <person name="Chen A."/>
            <person name="Palaniappan K."/>
            <person name="Hauser L."/>
            <person name="Chang Y.J."/>
            <person name="Jeffries C.C."/>
            <person name="Brettin T."/>
            <person name="Detter J.C."/>
            <person name="Han C."/>
            <person name="Chain P."/>
            <person name="Tindall B.J."/>
            <person name="Bristow J."/>
            <person name="Eisen J.A."/>
            <person name="Markowitz V."/>
            <person name="Hugenholtz P."/>
            <person name="Kyrpides N.C."/>
            <person name="Klenk H.P."/>
        </authorList>
    </citation>
    <scope>NUCLEOTIDE SEQUENCE [LARGE SCALE GENOMIC DNA]</scope>
    <source>
        <strain evidence="3">ATCC 29888 / DSM 43827 / JCM 3225 / NBRC 14064 / NCIMB 13271 / NRRL B-12336 / IMRU 3971 / 101</strain>
    </source>
</reference>
<evidence type="ECO:0000256" key="1">
    <source>
        <dbReference type="SAM" id="SignalP"/>
    </source>
</evidence>
<dbReference type="STRING" id="446462.Amir_6591"/>
<feature type="signal peptide" evidence="1">
    <location>
        <begin position="1"/>
        <end position="22"/>
    </location>
</feature>
<evidence type="ECO:0000313" key="2">
    <source>
        <dbReference type="EMBL" id="ACU40389.1"/>
    </source>
</evidence>
<gene>
    <name evidence="2" type="ordered locus">Amir_6591</name>
</gene>
<sequence length="43" mass="4186">MLTTALLLAGIASCALLTTGLAARRCPAGCAPGECDAAGHDEV</sequence>
<dbReference type="RefSeq" id="WP_015805270.1">
    <property type="nucleotide sequence ID" value="NC_013093.1"/>
</dbReference>
<dbReference type="HOGENOM" id="CLU_3228480_0_0_11"/>
<dbReference type="Proteomes" id="UP000002213">
    <property type="component" value="Chromosome"/>
</dbReference>
<proteinExistence type="predicted"/>
<protein>
    <submittedName>
        <fullName evidence="2">Uncharacterized protein</fullName>
    </submittedName>
</protein>
<keyword evidence="3" id="KW-1185">Reference proteome</keyword>
<evidence type="ECO:0000313" key="3">
    <source>
        <dbReference type="Proteomes" id="UP000002213"/>
    </source>
</evidence>
<dbReference type="EMBL" id="CP001630">
    <property type="protein sequence ID" value="ACU40389.1"/>
    <property type="molecule type" value="Genomic_DNA"/>
</dbReference>
<feature type="chain" id="PRO_5002971636" evidence="1">
    <location>
        <begin position="23"/>
        <end position="43"/>
    </location>
</feature>
<dbReference type="AlphaFoldDB" id="C6WM04"/>
<accession>C6WM04</accession>
<organism evidence="2 3">
    <name type="scientific">Actinosynnema mirum (strain ATCC 29888 / DSM 43827 / JCM 3225 / NBRC 14064 / NCIMB 13271 / NRRL B-12336 / IMRU 3971 / 101)</name>
    <dbReference type="NCBI Taxonomy" id="446462"/>
    <lineage>
        <taxon>Bacteria</taxon>
        <taxon>Bacillati</taxon>
        <taxon>Actinomycetota</taxon>
        <taxon>Actinomycetes</taxon>
        <taxon>Pseudonocardiales</taxon>
        <taxon>Pseudonocardiaceae</taxon>
        <taxon>Actinosynnema</taxon>
    </lineage>
</organism>
<name>C6WM04_ACTMD</name>